<name>A0A2T0RRJ1_9RHOB</name>
<feature type="transmembrane region" description="Helical" evidence="6">
    <location>
        <begin position="25"/>
        <end position="43"/>
    </location>
</feature>
<comment type="subcellular location">
    <subcellularLocation>
        <location evidence="1">Membrane</location>
        <topology evidence="1">Multi-pass membrane protein</topology>
    </subcellularLocation>
</comment>
<feature type="transmembrane region" description="Helical" evidence="6">
    <location>
        <begin position="64"/>
        <end position="81"/>
    </location>
</feature>
<keyword evidence="5 6" id="KW-0472">Membrane</keyword>
<keyword evidence="4 6" id="KW-1133">Transmembrane helix</keyword>
<evidence type="ECO:0000313" key="9">
    <source>
        <dbReference type="Proteomes" id="UP000239480"/>
    </source>
</evidence>
<protein>
    <submittedName>
        <fullName evidence="8">EamA domain-containing membrane protein RarD</fullName>
    </submittedName>
</protein>
<sequence>MLGFCALAPLGDAIAKILSGTIPLGQIVLIRFAFQAILLWPLVRRSGQPIRLTRRQFWLLLWRTLLHISGIWVMILALRHLPLADAIAIAYVMPFIMLLLGRFVLHEAVGARRLAACLVGFTGTMMVMQPSFLAVGWAATLPLGVAVIFALFMLVTRQIAREIDPVAMQAINGVMGTVLLFPLVALAEGSGLAEFDPVEPGMAEIGLLVALGLLGTLAHLLMTWSLRFAPASTLAPMQYLEIPFAALFGWLIFSEFPDGMAFIGIVVVMAAGLYIINRERRQRAVPVPKSPAGVPPSAG</sequence>
<dbReference type="PANTHER" id="PTHR22911:SF6">
    <property type="entry name" value="SOLUTE CARRIER FAMILY 35 MEMBER G1"/>
    <property type="match status" value="1"/>
</dbReference>
<feature type="transmembrane region" description="Helical" evidence="6">
    <location>
        <begin position="134"/>
        <end position="154"/>
    </location>
</feature>
<organism evidence="8 9">
    <name type="scientific">Aliiruegeria haliotis</name>
    <dbReference type="NCBI Taxonomy" id="1280846"/>
    <lineage>
        <taxon>Bacteria</taxon>
        <taxon>Pseudomonadati</taxon>
        <taxon>Pseudomonadota</taxon>
        <taxon>Alphaproteobacteria</taxon>
        <taxon>Rhodobacterales</taxon>
        <taxon>Roseobacteraceae</taxon>
        <taxon>Aliiruegeria</taxon>
    </lineage>
</organism>
<feature type="domain" description="EamA" evidence="7">
    <location>
        <begin position="138"/>
        <end position="276"/>
    </location>
</feature>
<dbReference type="Pfam" id="PF00892">
    <property type="entry name" value="EamA"/>
    <property type="match status" value="2"/>
</dbReference>
<proteinExistence type="inferred from homology"/>
<evidence type="ECO:0000313" key="8">
    <source>
        <dbReference type="EMBL" id="PRY23737.1"/>
    </source>
</evidence>
<evidence type="ECO:0000256" key="2">
    <source>
        <dbReference type="ARBA" id="ARBA00009853"/>
    </source>
</evidence>
<dbReference type="InterPro" id="IPR000620">
    <property type="entry name" value="EamA_dom"/>
</dbReference>
<keyword evidence="3 6" id="KW-0812">Transmembrane</keyword>
<feature type="domain" description="EamA" evidence="7">
    <location>
        <begin position="13"/>
        <end position="128"/>
    </location>
</feature>
<reference evidence="8 9" key="1">
    <citation type="submission" date="2018-03" db="EMBL/GenBank/DDBJ databases">
        <title>Genomic Encyclopedia of Archaeal and Bacterial Type Strains, Phase II (KMG-II): from individual species to whole genera.</title>
        <authorList>
            <person name="Goeker M."/>
        </authorList>
    </citation>
    <scope>NUCLEOTIDE SEQUENCE [LARGE SCALE GENOMIC DNA]</scope>
    <source>
        <strain evidence="8 9">DSM 29328</strain>
    </source>
</reference>
<feature type="transmembrane region" description="Helical" evidence="6">
    <location>
        <begin position="166"/>
        <end position="185"/>
    </location>
</feature>
<feature type="transmembrane region" description="Helical" evidence="6">
    <location>
        <begin position="205"/>
        <end position="222"/>
    </location>
</feature>
<dbReference type="EMBL" id="PVTD01000004">
    <property type="protein sequence ID" value="PRY23737.1"/>
    <property type="molecule type" value="Genomic_DNA"/>
</dbReference>
<feature type="transmembrane region" description="Helical" evidence="6">
    <location>
        <begin position="87"/>
        <end position="105"/>
    </location>
</feature>
<gene>
    <name evidence="8" type="ORF">CLV78_104229</name>
</gene>
<dbReference type="InterPro" id="IPR037185">
    <property type="entry name" value="EmrE-like"/>
</dbReference>
<accession>A0A2T0RRJ1</accession>
<dbReference type="Proteomes" id="UP000239480">
    <property type="component" value="Unassembled WGS sequence"/>
</dbReference>
<feature type="transmembrane region" description="Helical" evidence="6">
    <location>
        <begin position="234"/>
        <end position="253"/>
    </location>
</feature>
<evidence type="ECO:0000259" key="7">
    <source>
        <dbReference type="Pfam" id="PF00892"/>
    </source>
</evidence>
<dbReference type="SUPFAM" id="SSF103481">
    <property type="entry name" value="Multidrug resistance efflux transporter EmrE"/>
    <property type="match status" value="2"/>
</dbReference>
<evidence type="ECO:0000256" key="4">
    <source>
        <dbReference type="ARBA" id="ARBA00022989"/>
    </source>
</evidence>
<evidence type="ECO:0000256" key="5">
    <source>
        <dbReference type="ARBA" id="ARBA00023136"/>
    </source>
</evidence>
<dbReference type="AlphaFoldDB" id="A0A2T0RRJ1"/>
<comment type="caution">
    <text evidence="8">The sequence shown here is derived from an EMBL/GenBank/DDBJ whole genome shotgun (WGS) entry which is preliminary data.</text>
</comment>
<feature type="transmembrane region" description="Helical" evidence="6">
    <location>
        <begin position="259"/>
        <end position="276"/>
    </location>
</feature>
<evidence type="ECO:0000256" key="3">
    <source>
        <dbReference type="ARBA" id="ARBA00022692"/>
    </source>
</evidence>
<dbReference type="PANTHER" id="PTHR22911">
    <property type="entry name" value="ACYL-MALONYL CONDENSING ENZYME-RELATED"/>
    <property type="match status" value="1"/>
</dbReference>
<comment type="similarity">
    <text evidence="2">Belongs to the drug/metabolite transporter (DMT) superfamily. 10 TMS drug/metabolite exporter (DME) (TC 2.A.7.3) family.</text>
</comment>
<keyword evidence="9" id="KW-1185">Reference proteome</keyword>
<dbReference type="GO" id="GO:0016020">
    <property type="term" value="C:membrane"/>
    <property type="evidence" value="ECO:0007669"/>
    <property type="project" value="UniProtKB-SubCell"/>
</dbReference>
<feature type="transmembrane region" description="Helical" evidence="6">
    <location>
        <begin position="112"/>
        <end position="128"/>
    </location>
</feature>
<evidence type="ECO:0000256" key="6">
    <source>
        <dbReference type="SAM" id="Phobius"/>
    </source>
</evidence>
<evidence type="ECO:0000256" key="1">
    <source>
        <dbReference type="ARBA" id="ARBA00004141"/>
    </source>
</evidence>
<dbReference type="Gene3D" id="1.10.3730.20">
    <property type="match status" value="1"/>
</dbReference>